<sequence>MWQHPTGETFWWVAAIDWQIKRFWQEFEPAAKYTGAATRIMPHCYAELPPLEGTTERPTVLYGVTAKSLDSISAFHPTFIYVDEAAMFSPQAWNRIRIRLLGGRGAVILSTPRPNFWAKIAEWGRARRHKKWCYVHCTTEEAGILNPQEIELLKEDLPAALFDQEVLAKVVADAGAVFPNVGTVAVGAIEKPREGVRYIVTYDPAKFRDYAVVAVWRGLKQVFAQRWQKMNYTVQVPLVADVAVEYNMADIIMDSQGPGEAPFEMLEDESITRVNKETGEGFYVTGVKWDNALKGRLVKDAIIAFERKHIELVDPEHGEVYSTFVNEHQRFEQRRSPSGISYTYNAPPGEHDDCVSNTLLLMHGVRSPQITHIEPEKEKREEDAAGDGRTRTPRITVIR</sequence>
<dbReference type="AlphaFoldDB" id="A0A0F9T3I1"/>
<name>A0A0F9T3I1_9ZZZZ</name>
<dbReference type="Gene3D" id="3.30.420.240">
    <property type="match status" value="1"/>
</dbReference>
<gene>
    <name evidence="2" type="ORF">LCGC14_0441190</name>
</gene>
<feature type="compositionally biased region" description="Basic and acidic residues" evidence="1">
    <location>
        <begin position="373"/>
        <end position="390"/>
    </location>
</feature>
<evidence type="ECO:0008006" key="3">
    <source>
        <dbReference type="Google" id="ProtNLM"/>
    </source>
</evidence>
<evidence type="ECO:0000256" key="1">
    <source>
        <dbReference type="SAM" id="MobiDB-lite"/>
    </source>
</evidence>
<dbReference type="InterPro" id="IPR027417">
    <property type="entry name" value="P-loop_NTPase"/>
</dbReference>
<dbReference type="Gene3D" id="3.40.50.300">
    <property type="entry name" value="P-loop containing nucleotide triphosphate hydrolases"/>
    <property type="match status" value="1"/>
</dbReference>
<evidence type="ECO:0000313" key="2">
    <source>
        <dbReference type="EMBL" id="KKN69392.1"/>
    </source>
</evidence>
<organism evidence="2">
    <name type="scientific">marine sediment metagenome</name>
    <dbReference type="NCBI Taxonomy" id="412755"/>
    <lineage>
        <taxon>unclassified sequences</taxon>
        <taxon>metagenomes</taxon>
        <taxon>ecological metagenomes</taxon>
    </lineage>
</organism>
<accession>A0A0F9T3I1</accession>
<proteinExistence type="predicted"/>
<protein>
    <recommendedName>
        <fullName evidence="3">Terminase large subunit gp17-like C-terminal domain-containing protein</fullName>
    </recommendedName>
</protein>
<reference evidence="2" key="1">
    <citation type="journal article" date="2015" name="Nature">
        <title>Complex archaea that bridge the gap between prokaryotes and eukaryotes.</title>
        <authorList>
            <person name="Spang A."/>
            <person name="Saw J.H."/>
            <person name="Jorgensen S.L."/>
            <person name="Zaremba-Niedzwiedzka K."/>
            <person name="Martijn J."/>
            <person name="Lind A.E."/>
            <person name="van Eijk R."/>
            <person name="Schleper C."/>
            <person name="Guy L."/>
            <person name="Ettema T.J."/>
        </authorList>
    </citation>
    <scope>NUCLEOTIDE SEQUENCE</scope>
</reference>
<feature type="region of interest" description="Disordered" evidence="1">
    <location>
        <begin position="371"/>
        <end position="399"/>
    </location>
</feature>
<dbReference type="EMBL" id="LAZR01000427">
    <property type="protein sequence ID" value="KKN69392.1"/>
    <property type="molecule type" value="Genomic_DNA"/>
</dbReference>
<comment type="caution">
    <text evidence="2">The sequence shown here is derived from an EMBL/GenBank/DDBJ whole genome shotgun (WGS) entry which is preliminary data.</text>
</comment>